<evidence type="ECO:0000256" key="7">
    <source>
        <dbReference type="ARBA" id="ARBA00022454"/>
    </source>
</evidence>
<keyword evidence="19" id="KW-0137">Centromere</keyword>
<feature type="region of interest" description="Disordered" evidence="21">
    <location>
        <begin position="27"/>
        <end position="59"/>
    </location>
</feature>
<dbReference type="PANTHER" id="PTHR18884">
    <property type="entry name" value="SEPTIN"/>
    <property type="match status" value="1"/>
</dbReference>
<comment type="similarity">
    <text evidence="20">Belongs to the TRAFAC class TrmE-Era-EngA-EngB-Septin-like GTPase superfamily. Septin GTPase family.</text>
</comment>
<evidence type="ECO:0000259" key="22">
    <source>
        <dbReference type="PROSITE" id="PS51719"/>
    </source>
</evidence>
<keyword evidence="12" id="KW-0995">Kinetochore</keyword>
<evidence type="ECO:0000313" key="24">
    <source>
        <dbReference type="Proteomes" id="UP000288716"/>
    </source>
</evidence>
<evidence type="ECO:0000256" key="2">
    <source>
        <dbReference type="ARBA" id="ARBA00004214"/>
    </source>
</evidence>
<evidence type="ECO:0000256" key="16">
    <source>
        <dbReference type="ARBA" id="ARBA00023212"/>
    </source>
</evidence>
<dbReference type="Proteomes" id="UP000288716">
    <property type="component" value="Unassembled WGS sequence"/>
</dbReference>
<keyword evidence="7" id="KW-0158">Chromosome</keyword>
<dbReference type="Gene3D" id="3.40.50.300">
    <property type="entry name" value="P-loop containing nucleotide triphosphate hydrolases"/>
    <property type="match status" value="1"/>
</dbReference>
<evidence type="ECO:0000256" key="10">
    <source>
        <dbReference type="ARBA" id="ARBA00022741"/>
    </source>
</evidence>
<feature type="region of interest" description="Disordered" evidence="21">
    <location>
        <begin position="446"/>
        <end position="467"/>
    </location>
</feature>
<dbReference type="InterPro" id="IPR030379">
    <property type="entry name" value="G_SEPTIN_dom"/>
</dbReference>
<dbReference type="InterPro" id="IPR027417">
    <property type="entry name" value="P-loop_NTPase"/>
</dbReference>
<dbReference type="GO" id="GO:0031105">
    <property type="term" value="C:septin complex"/>
    <property type="evidence" value="ECO:0007669"/>
    <property type="project" value="InterPro"/>
</dbReference>
<evidence type="ECO:0000256" key="13">
    <source>
        <dbReference type="ARBA" id="ARBA00023054"/>
    </source>
</evidence>
<evidence type="ECO:0000256" key="8">
    <source>
        <dbReference type="ARBA" id="ARBA00022490"/>
    </source>
</evidence>
<evidence type="ECO:0000256" key="3">
    <source>
        <dbReference type="ARBA" id="ARBA00004430"/>
    </source>
</evidence>
<keyword evidence="14" id="KW-0969">Cilium</keyword>
<feature type="domain" description="Septin-type G" evidence="22">
    <location>
        <begin position="114"/>
        <end position="383"/>
    </location>
</feature>
<dbReference type="PIRSF" id="PIRSF006698">
    <property type="entry name" value="Septin"/>
    <property type="match status" value="1"/>
</dbReference>
<dbReference type="SUPFAM" id="SSF52540">
    <property type="entry name" value="P-loop containing nucleoside triphosphate hydrolases"/>
    <property type="match status" value="1"/>
</dbReference>
<dbReference type="InterPro" id="IPR008115">
    <property type="entry name" value="Septin7"/>
</dbReference>
<dbReference type="CDD" id="cd01850">
    <property type="entry name" value="CDC_Septin"/>
    <property type="match status" value="1"/>
</dbReference>
<evidence type="ECO:0000256" key="19">
    <source>
        <dbReference type="ARBA" id="ARBA00023328"/>
    </source>
</evidence>
<dbReference type="EMBL" id="NCKV01004375">
    <property type="protein sequence ID" value="RWS24810.1"/>
    <property type="molecule type" value="Genomic_DNA"/>
</dbReference>
<feature type="compositionally biased region" description="Basic and acidic residues" evidence="21">
    <location>
        <begin position="388"/>
        <end position="397"/>
    </location>
</feature>
<dbReference type="AlphaFoldDB" id="A0A443SBD6"/>
<dbReference type="OrthoDB" id="416553at2759"/>
<dbReference type="GO" id="GO:0000776">
    <property type="term" value="C:kinetochore"/>
    <property type="evidence" value="ECO:0007669"/>
    <property type="project" value="UniProtKB-KW"/>
</dbReference>
<evidence type="ECO:0000256" key="11">
    <source>
        <dbReference type="ARBA" id="ARBA00022776"/>
    </source>
</evidence>
<keyword evidence="11" id="KW-0498">Mitosis</keyword>
<comment type="subcellular location">
    <subcellularLocation>
        <location evidence="5">Chromosome</location>
        <location evidence="5">Centromere</location>
        <location evidence="5">Kinetochore</location>
    </subcellularLocation>
    <subcellularLocation>
        <location evidence="4">Cleavage furrow</location>
    </subcellularLocation>
    <subcellularLocation>
        <location evidence="3">Cytoplasm</location>
        <location evidence="3">Cytoskeleton</location>
        <location evidence="3">Cilium axoneme</location>
    </subcellularLocation>
    <subcellularLocation>
        <location evidence="1">Cytoplasm</location>
        <location evidence="1">Cytoskeleton</location>
        <location evidence="1">Spindle</location>
    </subcellularLocation>
    <subcellularLocation>
        <location evidence="2">Midbody</location>
    </subcellularLocation>
</comment>
<evidence type="ECO:0000256" key="9">
    <source>
        <dbReference type="ARBA" id="ARBA00022618"/>
    </source>
</evidence>
<feature type="compositionally biased region" description="Basic and acidic residues" evidence="21">
    <location>
        <begin position="458"/>
        <end position="467"/>
    </location>
</feature>
<evidence type="ECO:0000256" key="12">
    <source>
        <dbReference type="ARBA" id="ARBA00022838"/>
    </source>
</evidence>
<dbReference type="VEuPathDB" id="VectorBase:LDEU007230"/>
<evidence type="ECO:0000313" key="23">
    <source>
        <dbReference type="EMBL" id="RWS24810.1"/>
    </source>
</evidence>
<proteinExistence type="inferred from homology"/>
<accession>A0A443SBD6</accession>
<evidence type="ECO:0000256" key="21">
    <source>
        <dbReference type="SAM" id="MobiDB-lite"/>
    </source>
</evidence>
<keyword evidence="10 20" id="KW-0547">Nucleotide-binding</keyword>
<keyword evidence="18" id="KW-0131">Cell cycle</keyword>
<organism evidence="23 24">
    <name type="scientific">Leptotrombidium deliense</name>
    <dbReference type="NCBI Taxonomy" id="299467"/>
    <lineage>
        <taxon>Eukaryota</taxon>
        <taxon>Metazoa</taxon>
        <taxon>Ecdysozoa</taxon>
        <taxon>Arthropoda</taxon>
        <taxon>Chelicerata</taxon>
        <taxon>Arachnida</taxon>
        <taxon>Acari</taxon>
        <taxon>Acariformes</taxon>
        <taxon>Trombidiformes</taxon>
        <taxon>Prostigmata</taxon>
        <taxon>Anystina</taxon>
        <taxon>Parasitengona</taxon>
        <taxon>Trombiculoidea</taxon>
        <taxon>Trombiculidae</taxon>
        <taxon>Leptotrombidium</taxon>
    </lineage>
</organism>
<dbReference type="GO" id="GO:0005819">
    <property type="term" value="C:spindle"/>
    <property type="evidence" value="ECO:0007669"/>
    <property type="project" value="UniProtKB-SubCell"/>
</dbReference>
<gene>
    <name evidence="23" type="ORF">B4U80_09929</name>
</gene>
<dbReference type="GO" id="GO:0005930">
    <property type="term" value="C:axoneme"/>
    <property type="evidence" value="ECO:0007669"/>
    <property type="project" value="UniProtKB-SubCell"/>
</dbReference>
<sequence>MTAISEDVDSQELRNIHEIHLNSKRKMFFSRERPQNSNNSIESLNSNSTRSPLSNVGSKDYSSYYSSYRRDSSSSRFREDMTSIRDKPLLAKDSDVNVGFYDLPNQIHRKTERKGFEFTLMVVGRSGTGKSTLVNSMFSTNIYSDEFPGPSKRVSKTVTVDTTKVRLKEKNVNLLLTIVDTPGYQCALDNSNCWQPISDYIENRYEEYLNAETRLHRSSIQDNRVHCCLYFINPSGHSLEAIDIEFMQHLHDKVNIIPVIAKADSLTPEECLQFKKNVMNEISQNQIKIYEFPESDVEEENKLLKQLKSRIPFAVVGSNYIIENAGDRKRGRKYPWGVVEVENLEHNDFVALRSMLLKYYMFDLLDTTNNIHYENYRCRKLSGIGNERVGKPNRDSNKNPLAQMEEEKKEHEAKMKKMEHEMEQVFEMKVKEKMQKLKDSEADLQRRHEQMNATLQQKRQELDEKRQALEKERAAFELVSRDMEEIRRVNTLEANSKE</sequence>
<evidence type="ECO:0000256" key="15">
    <source>
        <dbReference type="ARBA" id="ARBA00023134"/>
    </source>
</evidence>
<evidence type="ECO:0000256" key="5">
    <source>
        <dbReference type="ARBA" id="ARBA00004629"/>
    </source>
</evidence>
<dbReference type="PRINTS" id="PR01742">
    <property type="entry name" value="SEPTIN7"/>
</dbReference>
<keyword evidence="24" id="KW-1185">Reference proteome</keyword>
<feature type="compositionally biased region" description="Low complexity" evidence="21">
    <location>
        <begin position="36"/>
        <end position="48"/>
    </location>
</feature>
<evidence type="ECO:0000256" key="18">
    <source>
        <dbReference type="ARBA" id="ARBA00023306"/>
    </source>
</evidence>
<dbReference type="InterPro" id="IPR016491">
    <property type="entry name" value="Septin"/>
</dbReference>
<protein>
    <recommendedName>
        <fullName evidence="6">Septin-7</fullName>
    </recommendedName>
</protein>
<comment type="caution">
    <text evidence="23">The sequence shown here is derived from an EMBL/GenBank/DDBJ whole genome shotgun (WGS) entry which is preliminary data.</text>
</comment>
<dbReference type="STRING" id="299467.A0A443SBD6"/>
<evidence type="ECO:0000256" key="17">
    <source>
        <dbReference type="ARBA" id="ARBA00023273"/>
    </source>
</evidence>
<evidence type="ECO:0000256" key="4">
    <source>
        <dbReference type="ARBA" id="ARBA00004626"/>
    </source>
</evidence>
<dbReference type="GO" id="GO:0005525">
    <property type="term" value="F:GTP binding"/>
    <property type="evidence" value="ECO:0007669"/>
    <property type="project" value="UniProtKB-KW"/>
</dbReference>
<dbReference type="GO" id="GO:0030496">
    <property type="term" value="C:midbody"/>
    <property type="evidence" value="ECO:0007669"/>
    <property type="project" value="UniProtKB-SubCell"/>
</dbReference>
<feature type="region of interest" description="Disordered" evidence="21">
    <location>
        <begin position="387"/>
        <end position="411"/>
    </location>
</feature>
<keyword evidence="16" id="KW-0206">Cytoskeleton</keyword>
<dbReference type="GO" id="GO:0032154">
    <property type="term" value="C:cleavage furrow"/>
    <property type="evidence" value="ECO:0007669"/>
    <property type="project" value="UniProtKB-SubCell"/>
</dbReference>
<evidence type="ECO:0000256" key="14">
    <source>
        <dbReference type="ARBA" id="ARBA00023069"/>
    </source>
</evidence>
<dbReference type="Pfam" id="PF00735">
    <property type="entry name" value="Septin"/>
    <property type="match status" value="1"/>
</dbReference>
<keyword evidence="9" id="KW-0132">Cell division</keyword>
<dbReference type="GO" id="GO:0051301">
    <property type="term" value="P:cell division"/>
    <property type="evidence" value="ECO:0007669"/>
    <property type="project" value="UniProtKB-KW"/>
</dbReference>
<dbReference type="PROSITE" id="PS51719">
    <property type="entry name" value="G_SEPTIN"/>
    <property type="match status" value="1"/>
</dbReference>
<keyword evidence="17" id="KW-0966">Cell projection</keyword>
<name>A0A443SBD6_9ACAR</name>
<keyword evidence="8" id="KW-0963">Cytoplasm</keyword>
<evidence type="ECO:0000256" key="6">
    <source>
        <dbReference type="ARBA" id="ARBA00018906"/>
    </source>
</evidence>
<reference evidence="23 24" key="1">
    <citation type="journal article" date="2018" name="Gigascience">
        <title>Genomes of trombidid mites reveal novel predicted allergens and laterally-transferred genes associated with secondary metabolism.</title>
        <authorList>
            <person name="Dong X."/>
            <person name="Chaisiri K."/>
            <person name="Xia D."/>
            <person name="Armstrong S.D."/>
            <person name="Fang Y."/>
            <person name="Donnelly M.J."/>
            <person name="Kadowaki T."/>
            <person name="McGarry J.W."/>
            <person name="Darby A.C."/>
            <person name="Makepeace B.L."/>
        </authorList>
    </citation>
    <scope>NUCLEOTIDE SEQUENCE [LARGE SCALE GENOMIC DNA]</scope>
    <source>
        <strain evidence="23">UoL-UT</strain>
    </source>
</reference>
<keyword evidence="15 20" id="KW-0342">GTP-binding</keyword>
<dbReference type="FunFam" id="3.40.50.300:FF:000162">
    <property type="entry name" value="septin-7 isoform X1"/>
    <property type="match status" value="1"/>
</dbReference>
<evidence type="ECO:0000256" key="20">
    <source>
        <dbReference type="RuleBase" id="RU004560"/>
    </source>
</evidence>
<keyword evidence="13" id="KW-0175">Coiled coil</keyword>
<evidence type="ECO:0000256" key="1">
    <source>
        <dbReference type="ARBA" id="ARBA00004186"/>
    </source>
</evidence>